<dbReference type="GO" id="GO:0030600">
    <property type="term" value="F:feruloyl esterase activity"/>
    <property type="evidence" value="ECO:0007669"/>
    <property type="project" value="InterPro"/>
</dbReference>
<dbReference type="GO" id="GO:0005576">
    <property type="term" value="C:extracellular region"/>
    <property type="evidence" value="ECO:0007669"/>
    <property type="project" value="UniProtKB-SubCell"/>
</dbReference>
<dbReference type="Proteomes" id="UP000035268">
    <property type="component" value="Chromosome"/>
</dbReference>
<gene>
    <name evidence="11" type="ORF">L21SP4_02397</name>
</gene>
<dbReference type="CDD" id="cd00051">
    <property type="entry name" value="EFh"/>
    <property type="match status" value="1"/>
</dbReference>
<evidence type="ECO:0000259" key="10">
    <source>
        <dbReference type="PROSITE" id="PS50222"/>
    </source>
</evidence>
<dbReference type="EMBL" id="CP010904">
    <property type="protein sequence ID" value="AKJ65622.1"/>
    <property type="molecule type" value="Genomic_DNA"/>
</dbReference>
<feature type="domain" description="EF-hand" evidence="10">
    <location>
        <begin position="49"/>
        <end position="84"/>
    </location>
</feature>
<dbReference type="Pfam" id="PF00561">
    <property type="entry name" value="Abhydrolase_1"/>
    <property type="match status" value="1"/>
</dbReference>
<feature type="region of interest" description="Disordered" evidence="8">
    <location>
        <begin position="498"/>
        <end position="520"/>
    </location>
</feature>
<keyword evidence="2" id="KW-0964">Secreted</keyword>
<dbReference type="GO" id="GO:0045493">
    <property type="term" value="P:xylan catabolic process"/>
    <property type="evidence" value="ECO:0007669"/>
    <property type="project" value="UniProtKB-KW"/>
</dbReference>
<evidence type="ECO:0000256" key="9">
    <source>
        <dbReference type="SAM" id="SignalP"/>
    </source>
</evidence>
<dbReference type="GO" id="GO:0005509">
    <property type="term" value="F:calcium ion binding"/>
    <property type="evidence" value="ECO:0007669"/>
    <property type="project" value="InterPro"/>
</dbReference>
<dbReference type="STRING" id="1307763.L21SP4_02397"/>
<evidence type="ECO:0000256" key="4">
    <source>
        <dbReference type="ARBA" id="ARBA00022729"/>
    </source>
</evidence>
<organism evidence="11 12">
    <name type="scientific">Kiritimatiella glycovorans</name>
    <dbReference type="NCBI Taxonomy" id="1307763"/>
    <lineage>
        <taxon>Bacteria</taxon>
        <taxon>Pseudomonadati</taxon>
        <taxon>Kiritimatiellota</taxon>
        <taxon>Kiritimatiellia</taxon>
        <taxon>Kiritimatiellales</taxon>
        <taxon>Kiritimatiellaceae</taxon>
        <taxon>Kiritimatiella</taxon>
    </lineage>
</organism>
<proteinExistence type="predicted"/>
<evidence type="ECO:0000256" key="1">
    <source>
        <dbReference type="ARBA" id="ARBA00004613"/>
    </source>
</evidence>
<evidence type="ECO:0000256" key="3">
    <source>
        <dbReference type="ARBA" id="ARBA00022651"/>
    </source>
</evidence>
<dbReference type="InterPro" id="IPR000073">
    <property type="entry name" value="AB_hydrolase_1"/>
</dbReference>
<comment type="subcellular location">
    <subcellularLocation>
        <location evidence="1">Secreted</location>
    </subcellularLocation>
</comment>
<accession>A0A0G3EJJ7</accession>
<evidence type="ECO:0000256" key="2">
    <source>
        <dbReference type="ARBA" id="ARBA00022525"/>
    </source>
</evidence>
<dbReference type="InterPro" id="IPR018247">
    <property type="entry name" value="EF_Hand_1_Ca_BS"/>
</dbReference>
<dbReference type="PANTHER" id="PTHR38050:SF2">
    <property type="entry name" value="FERULOYL ESTERASE C-RELATED"/>
    <property type="match status" value="1"/>
</dbReference>
<dbReference type="AlphaFoldDB" id="A0A0G3EJJ7"/>
<reference evidence="11 12" key="2">
    <citation type="journal article" date="2016" name="ISME J.">
        <title>Characterization of the first cultured representative of Verrucomicrobia subdivision 5 indicates the proposal of a novel phylum.</title>
        <authorList>
            <person name="Spring S."/>
            <person name="Bunk B."/>
            <person name="Sproer C."/>
            <person name="Schumann P."/>
            <person name="Rohde M."/>
            <person name="Tindall B.J."/>
            <person name="Klenk H.P."/>
        </authorList>
    </citation>
    <scope>NUCLEOTIDE SEQUENCE [LARGE SCALE GENOMIC DNA]</scope>
    <source>
        <strain evidence="11 12">L21-Fru-AB</strain>
    </source>
</reference>
<feature type="region of interest" description="Disordered" evidence="8">
    <location>
        <begin position="80"/>
        <end position="103"/>
    </location>
</feature>
<sequence precursor="true">MRLFRSLCYLYLLTCLAGVAAGQDGSRLRQGFERLDTDANSRLSQTELNAAPRLSSRLKNADSDNDGTLTFEEFATAIARSMRPGPNPGPDPRPGNESLSPGDHIRTVTVGEVQRRYRLHVPASYDPEKETPVVIAFHGGGGNPDAMVRVSRLDDKSEEAGFLVAYPFGSGPDEDRMLTFNGGECCGYAMHREIDDVGFVRTMLDNLEEVANVDSGAVFATGLSNGGIMSYRVAAELADRIAAIAPVGGPLMMETIAPSRPVAVMHFHGTADKFAPFKGGFGENGRGGRGVTEFRSVDRSLQLWIQSNGCDDEPTVTKLPDTKDDGTRVTQKNWGNGREGTEVVLIEIEGGGHTWPGVAPPAAAAFLGLATRDISANDLMWDFFLKHRRKLDGAAKEPIGGAKGAAMELLRTPDSHFADLPGYDFEPRYLSVDDPNLPPGNRRIRMHYAVSGPEDAPTLLMLHGNPSWSFLFRKIVPPINQAGYRTIMIDYVGHGRSDKPANESDSLASHSRRTKIVMAD</sequence>
<evidence type="ECO:0000256" key="8">
    <source>
        <dbReference type="SAM" id="MobiDB-lite"/>
    </source>
</evidence>
<dbReference type="InterPro" id="IPR002048">
    <property type="entry name" value="EF_hand_dom"/>
</dbReference>
<keyword evidence="5" id="KW-0378">Hydrolase</keyword>
<dbReference type="SUPFAM" id="SSF47473">
    <property type="entry name" value="EF-hand"/>
    <property type="match status" value="1"/>
</dbReference>
<evidence type="ECO:0000313" key="11">
    <source>
        <dbReference type="EMBL" id="AKJ65622.1"/>
    </source>
</evidence>
<evidence type="ECO:0000313" key="12">
    <source>
        <dbReference type="Proteomes" id="UP000035268"/>
    </source>
</evidence>
<evidence type="ECO:0000256" key="7">
    <source>
        <dbReference type="ARBA" id="ARBA00023326"/>
    </source>
</evidence>
<feature type="compositionally biased region" description="Basic residues" evidence="8">
    <location>
        <begin position="510"/>
        <end position="520"/>
    </location>
</feature>
<reference evidence="12" key="1">
    <citation type="submission" date="2015-02" db="EMBL/GenBank/DDBJ databases">
        <title>Description and complete genome sequence of the first cultured representative of the subdivision 5 of the Verrucomicrobia phylum.</title>
        <authorList>
            <person name="Spring S."/>
            <person name="Bunk B."/>
            <person name="Sproer C."/>
            <person name="Klenk H.-P."/>
        </authorList>
    </citation>
    <scope>NUCLEOTIDE SEQUENCE [LARGE SCALE GENOMIC DNA]</scope>
    <source>
        <strain evidence="12">L21-Fru-AB</strain>
    </source>
</reference>
<evidence type="ECO:0000256" key="6">
    <source>
        <dbReference type="ARBA" id="ARBA00023277"/>
    </source>
</evidence>
<keyword evidence="7" id="KW-0624">Polysaccharide degradation</keyword>
<dbReference type="Gene3D" id="1.10.238.10">
    <property type="entry name" value="EF-hand"/>
    <property type="match status" value="1"/>
</dbReference>
<dbReference type="InterPro" id="IPR011992">
    <property type="entry name" value="EF-hand-dom_pair"/>
</dbReference>
<dbReference type="SUPFAM" id="SSF53474">
    <property type="entry name" value="alpha/beta-Hydrolases"/>
    <property type="match status" value="2"/>
</dbReference>
<keyword evidence="4 9" id="KW-0732">Signal</keyword>
<dbReference type="InterPro" id="IPR029058">
    <property type="entry name" value="AB_hydrolase_fold"/>
</dbReference>
<dbReference type="PROSITE" id="PS50222">
    <property type="entry name" value="EF_HAND_2"/>
    <property type="match status" value="1"/>
</dbReference>
<keyword evidence="3" id="KW-0858">Xylan degradation</keyword>
<feature type="signal peptide" evidence="9">
    <location>
        <begin position="1"/>
        <end position="20"/>
    </location>
</feature>
<evidence type="ECO:0000256" key="5">
    <source>
        <dbReference type="ARBA" id="ARBA00022801"/>
    </source>
</evidence>
<dbReference type="PROSITE" id="PS00018">
    <property type="entry name" value="EF_HAND_1"/>
    <property type="match status" value="1"/>
</dbReference>
<dbReference type="Gene3D" id="3.40.50.1820">
    <property type="entry name" value="alpha/beta hydrolase"/>
    <property type="match status" value="2"/>
</dbReference>
<dbReference type="KEGG" id="vbl:L21SP4_02397"/>
<dbReference type="InterPro" id="IPR043595">
    <property type="entry name" value="FaeB/C/D"/>
</dbReference>
<keyword evidence="12" id="KW-1185">Reference proteome</keyword>
<name>A0A0G3EJJ7_9BACT</name>
<feature type="region of interest" description="Disordered" evidence="8">
    <location>
        <begin position="312"/>
        <end position="335"/>
    </location>
</feature>
<dbReference type="RefSeq" id="WP_144413863.1">
    <property type="nucleotide sequence ID" value="NZ_CP010904.1"/>
</dbReference>
<dbReference type="OrthoDB" id="9764953at2"/>
<dbReference type="PANTHER" id="PTHR38050">
    <property type="match status" value="1"/>
</dbReference>
<keyword evidence="6" id="KW-0119">Carbohydrate metabolism</keyword>
<feature type="chain" id="PRO_5005184120" evidence="9">
    <location>
        <begin position="21"/>
        <end position="520"/>
    </location>
</feature>
<protein>
    <submittedName>
        <fullName evidence="11">EF hand repeat-containing protein</fullName>
    </submittedName>
</protein>